<feature type="domain" description="Retroviral polymerase SH3-like" evidence="5">
    <location>
        <begin position="401"/>
        <end position="450"/>
    </location>
</feature>
<dbReference type="EMBL" id="BKCJ010001909">
    <property type="protein sequence ID" value="GEU44898.1"/>
    <property type="molecule type" value="Genomic_DNA"/>
</dbReference>
<feature type="region of interest" description="Disordered" evidence="2">
    <location>
        <begin position="821"/>
        <end position="851"/>
    </location>
</feature>
<name>A0A6L2K664_TANCI</name>
<dbReference type="PANTHER" id="PTHR11439">
    <property type="entry name" value="GAG-POL-RELATED RETROTRANSPOSON"/>
    <property type="match status" value="1"/>
</dbReference>
<evidence type="ECO:0000259" key="5">
    <source>
        <dbReference type="Pfam" id="PF25597"/>
    </source>
</evidence>
<evidence type="ECO:0000259" key="4">
    <source>
        <dbReference type="Pfam" id="PF22936"/>
    </source>
</evidence>
<feature type="coiled-coil region" evidence="1">
    <location>
        <begin position="40"/>
        <end position="74"/>
    </location>
</feature>
<comment type="caution">
    <text evidence="6">The sequence shown here is derived from an EMBL/GenBank/DDBJ whole genome shotgun (WGS) entry which is preliminary data.</text>
</comment>
<dbReference type="CDD" id="cd09272">
    <property type="entry name" value="RNase_HI_RT_Ty1"/>
    <property type="match status" value="1"/>
</dbReference>
<gene>
    <name evidence="6" type="ORF">Tci_016876</name>
</gene>
<feature type="compositionally biased region" description="Polar residues" evidence="2">
    <location>
        <begin position="837"/>
        <end position="851"/>
    </location>
</feature>
<accession>A0A6L2K664</accession>
<sequence length="921" mass="103576">MASTSNPSSSSSSNSEGQLRVHQQNEVIYEEKIGVLEYQVKDKSNLLKFTQRQLDEALRQKEDLKAKIKKFETSSKSVTKLLDSQISAKVKTGLAYDSPFNEKRVLDIKEEEVTETVFDNCSSDEENSLANDKFKKSRGYHAIPPPLVGNYMPLKYNVSFAGLDDSIYKFNISETIASLIKNKKDAPETSTSCVEKPKEDRFSAPLIQDWDTDSDNDSVFRPEPIPAKIDFVKAGESFKLVKPVESVKHVKPDHPHQALKNEGIVDSGCSRHMTGNKAYLADYQEINDGRFVVFGSSRASIDESNLWHRRLGHVNFKTMNKLVTGNLVRGLPSKIFHNDHSCVACQKGKQHKATFNTACYVLNRALVTKTHNKTPYEVLNGRTPRIDLMRPFGCPVTILNTLYPLGKFGGNADERFLVGYSVTSKAFRVFNTRNRKVEENLHVRFLENKPNVAGTGSNWLFDIDSLINYMNYIPVSAENQTDKNTGPQDTTGNAGELTFFLRLQVKQSEEGIFISQDKYVAEILKKFDFSSLKIASTPIKTQKPLVKDEEAADVDVHLYRSMIGSLMYLTGSRLDIMFAVSACSRFQVTPKLSYLHAVRRIFRYLKGQPKLGLWYPRHSIFDLEAYSDSDYAGTNLDEKSTTGGCQFLGMRLISWQCKKQTIVATSTTEAEDSYVKKLIQVLKIHTDDNVADLLTKAFDVKENAEFHQIVNFLSTCSINYALTVSPTIYASYIEQFWNTATSKTVNSVKQIHAIVDGKAMVISESSVRSDTLFNDKDEPFNDTYEIPKHSKKVFSNMERKSISFSGKVTPLFDSMLVQNQAPEGEGSTIPPEPQPAPSTSQPNISGPQTAPLQIETHPTVSYEPQTEAHIEQILPSPSIYQRKHRKTHKHRRAKKVTKLPQTSVPLDLGADEDVHKEGLTV</sequence>
<evidence type="ECO:0000256" key="2">
    <source>
        <dbReference type="SAM" id="MobiDB-lite"/>
    </source>
</evidence>
<organism evidence="6">
    <name type="scientific">Tanacetum cinerariifolium</name>
    <name type="common">Dalmatian daisy</name>
    <name type="synonym">Chrysanthemum cinerariifolium</name>
    <dbReference type="NCBI Taxonomy" id="118510"/>
    <lineage>
        <taxon>Eukaryota</taxon>
        <taxon>Viridiplantae</taxon>
        <taxon>Streptophyta</taxon>
        <taxon>Embryophyta</taxon>
        <taxon>Tracheophyta</taxon>
        <taxon>Spermatophyta</taxon>
        <taxon>Magnoliopsida</taxon>
        <taxon>eudicotyledons</taxon>
        <taxon>Gunneridae</taxon>
        <taxon>Pentapetalae</taxon>
        <taxon>asterids</taxon>
        <taxon>campanulids</taxon>
        <taxon>Asterales</taxon>
        <taxon>Asteraceae</taxon>
        <taxon>Asteroideae</taxon>
        <taxon>Anthemideae</taxon>
        <taxon>Anthemidinae</taxon>
        <taxon>Tanacetum</taxon>
    </lineage>
</organism>
<proteinExistence type="predicted"/>
<evidence type="ECO:0000259" key="3">
    <source>
        <dbReference type="Pfam" id="PF13976"/>
    </source>
</evidence>
<evidence type="ECO:0000313" key="6">
    <source>
        <dbReference type="EMBL" id="GEU44898.1"/>
    </source>
</evidence>
<feature type="region of interest" description="Disordered" evidence="2">
    <location>
        <begin position="872"/>
        <end position="921"/>
    </location>
</feature>
<dbReference type="Pfam" id="PF13976">
    <property type="entry name" value="gag_pre-integrs"/>
    <property type="match status" value="1"/>
</dbReference>
<reference evidence="6" key="1">
    <citation type="journal article" date="2019" name="Sci. Rep.">
        <title>Draft genome of Tanacetum cinerariifolium, the natural source of mosquito coil.</title>
        <authorList>
            <person name="Yamashiro T."/>
            <person name="Shiraishi A."/>
            <person name="Satake H."/>
            <person name="Nakayama K."/>
        </authorList>
    </citation>
    <scope>NUCLEOTIDE SEQUENCE</scope>
</reference>
<dbReference type="InterPro" id="IPR057670">
    <property type="entry name" value="SH3_retrovirus"/>
</dbReference>
<feature type="domain" description="Retrovirus-related Pol polyprotein from transposon TNT 1-94-like beta-barrel" evidence="4">
    <location>
        <begin position="264"/>
        <end position="297"/>
    </location>
</feature>
<dbReference type="PANTHER" id="PTHR11439:SF495">
    <property type="entry name" value="REVERSE TRANSCRIPTASE, RNA-DEPENDENT DNA POLYMERASE-RELATED"/>
    <property type="match status" value="1"/>
</dbReference>
<dbReference type="AlphaFoldDB" id="A0A6L2K664"/>
<keyword evidence="1" id="KW-0175">Coiled coil</keyword>
<feature type="compositionally biased region" description="Low complexity" evidence="2">
    <location>
        <begin position="1"/>
        <end position="15"/>
    </location>
</feature>
<dbReference type="InterPro" id="IPR054722">
    <property type="entry name" value="PolX-like_BBD"/>
</dbReference>
<feature type="domain" description="GAG-pre-integrase" evidence="3">
    <location>
        <begin position="298"/>
        <end position="350"/>
    </location>
</feature>
<dbReference type="InterPro" id="IPR025724">
    <property type="entry name" value="GAG-pre-integrase_dom"/>
</dbReference>
<evidence type="ECO:0000256" key="1">
    <source>
        <dbReference type="SAM" id="Coils"/>
    </source>
</evidence>
<feature type="compositionally biased region" description="Basic residues" evidence="2">
    <location>
        <begin position="881"/>
        <end position="897"/>
    </location>
</feature>
<feature type="region of interest" description="Disordered" evidence="2">
    <location>
        <begin position="1"/>
        <end position="23"/>
    </location>
</feature>
<dbReference type="Pfam" id="PF22936">
    <property type="entry name" value="Pol_BBD"/>
    <property type="match status" value="1"/>
</dbReference>
<feature type="compositionally biased region" description="Basic and acidic residues" evidence="2">
    <location>
        <begin position="912"/>
        <end position="921"/>
    </location>
</feature>
<dbReference type="Pfam" id="PF25597">
    <property type="entry name" value="SH3_retrovirus"/>
    <property type="match status" value="1"/>
</dbReference>
<protein>
    <submittedName>
        <fullName evidence="6">Uncharacterized mitochondrial protein AtMg00810-like</fullName>
    </submittedName>
</protein>